<evidence type="ECO:0000256" key="8">
    <source>
        <dbReference type="RuleBase" id="RU004075"/>
    </source>
</evidence>
<evidence type="ECO:0000256" key="5">
    <source>
        <dbReference type="ARBA" id="ARBA00022898"/>
    </source>
</evidence>
<evidence type="ECO:0000256" key="1">
    <source>
        <dbReference type="ARBA" id="ARBA00001933"/>
    </source>
</evidence>
<gene>
    <name evidence="11" type="ORF">CLIT_5c01340</name>
</gene>
<dbReference type="AlphaFoldDB" id="A0A069RPP7"/>
<dbReference type="Proteomes" id="UP000027946">
    <property type="component" value="Unassembled WGS sequence"/>
</dbReference>
<comment type="caution">
    <text evidence="11">The sequence shown here is derived from an EMBL/GenBank/DDBJ whole genome shotgun (WGS) entry which is preliminary data.</text>
</comment>
<dbReference type="FunFam" id="3.40.640.10:FF:000027">
    <property type="entry name" value="Serine--pyruvate aminotransferase, mitochondrial"/>
    <property type="match status" value="1"/>
</dbReference>
<dbReference type="PANTHER" id="PTHR21152">
    <property type="entry name" value="AMINOTRANSFERASE CLASS V"/>
    <property type="match status" value="1"/>
</dbReference>
<dbReference type="Pfam" id="PF00266">
    <property type="entry name" value="Aminotran_5"/>
    <property type="match status" value="1"/>
</dbReference>
<evidence type="ECO:0000256" key="2">
    <source>
        <dbReference type="ARBA" id="ARBA00009236"/>
    </source>
</evidence>
<name>A0A069RPP7_PEPLI</name>
<dbReference type="GO" id="GO:0008453">
    <property type="term" value="F:alanine-glyoxylate transaminase activity"/>
    <property type="evidence" value="ECO:0007669"/>
    <property type="project" value="TreeGrafter"/>
</dbReference>
<evidence type="ECO:0000313" key="11">
    <source>
        <dbReference type="EMBL" id="KDR96122.1"/>
    </source>
</evidence>
<dbReference type="PANTHER" id="PTHR21152:SF40">
    <property type="entry name" value="ALANINE--GLYOXYLATE AMINOTRANSFERASE"/>
    <property type="match status" value="1"/>
</dbReference>
<dbReference type="InterPro" id="IPR015422">
    <property type="entry name" value="PyrdxlP-dep_Trfase_small"/>
</dbReference>
<comment type="cofactor">
    <cofactor evidence="1 7 9">
        <name>pyridoxal 5'-phosphate</name>
        <dbReference type="ChEBI" id="CHEBI:597326"/>
    </cofactor>
</comment>
<dbReference type="GO" id="GO:0004760">
    <property type="term" value="F:L-serine-pyruvate transaminase activity"/>
    <property type="evidence" value="ECO:0007669"/>
    <property type="project" value="TreeGrafter"/>
</dbReference>
<dbReference type="Gene3D" id="3.40.640.10">
    <property type="entry name" value="Type I PLP-dependent aspartate aminotransferase-like (Major domain)"/>
    <property type="match status" value="1"/>
</dbReference>
<feature type="domain" description="Aminotransferase class V" evidence="10">
    <location>
        <begin position="8"/>
        <end position="323"/>
    </location>
</feature>
<dbReference type="InterPro" id="IPR015421">
    <property type="entry name" value="PyrdxlP-dep_Trfase_major"/>
</dbReference>
<dbReference type="InterPro" id="IPR015424">
    <property type="entry name" value="PyrdxlP-dep_Trfase"/>
</dbReference>
<dbReference type="OrthoDB" id="389074at2"/>
<protein>
    <submittedName>
        <fullName evidence="11">Putative aminotransferase</fullName>
        <ecNumber evidence="11">2.6.1.-</ecNumber>
    </submittedName>
</protein>
<accession>A0A069RPP7</accession>
<dbReference type="SUPFAM" id="SSF53383">
    <property type="entry name" value="PLP-dependent transferases"/>
    <property type="match status" value="1"/>
</dbReference>
<dbReference type="RefSeq" id="WP_038262751.1">
    <property type="nucleotide sequence ID" value="NZ_FSRH01000007.1"/>
</dbReference>
<keyword evidence="3 11" id="KW-0032">Aminotransferase</keyword>
<proteinExistence type="inferred from homology"/>
<dbReference type="GO" id="GO:0019265">
    <property type="term" value="P:glycine biosynthetic process, by transamination of glyoxylate"/>
    <property type="evidence" value="ECO:0007669"/>
    <property type="project" value="TreeGrafter"/>
</dbReference>
<feature type="modified residue" description="N6-(pyridoxal phosphate)lysine" evidence="7">
    <location>
        <position position="188"/>
    </location>
</feature>
<dbReference type="InterPro" id="IPR000192">
    <property type="entry name" value="Aminotrans_V_dom"/>
</dbReference>
<keyword evidence="12" id="KW-1185">Reference proteome</keyword>
<dbReference type="EMBL" id="JJMM01000005">
    <property type="protein sequence ID" value="KDR96122.1"/>
    <property type="molecule type" value="Genomic_DNA"/>
</dbReference>
<sequence length="361" mass="39906">MNKKILMTPGPTNVPERVLKAMAYPVMHHRTDEYSALFGEFSERLKYVFQTRNDVMTFPAAGTGGLEAAVINLFSPGEKIIAVSIGVFGDRFASIAQQFGVDVEKIDIPWGSGADIDAIRKAVRDEHTSILVTHNETSTGAYNDIREIGKLAKEKGLLFVVDAVSSLGGLELKMDEWGVDVVISASQKALMSPPGLTFISLGEKAWDRAAMSTIPKYYWDIKKARDYMKKEKPQNPYTPAVSLIAATNESLKMIQEEGIENVIERHSNLAEKFRIEVEKMGLRLFVQNGYRSDVVTSIDVGDGAARLKREMEELHGIVISGGQGDLKGRIVRIGHMGCVDEKMIDMTVNAMQDCMNRMQGA</sequence>
<feature type="binding site" evidence="6">
    <location>
        <position position="332"/>
    </location>
    <ligand>
        <name>substrate</name>
    </ligand>
</feature>
<dbReference type="InterPro" id="IPR024169">
    <property type="entry name" value="SP_NH2Trfase/AEP_transaminase"/>
</dbReference>
<evidence type="ECO:0000256" key="7">
    <source>
        <dbReference type="PIRSR" id="PIRSR000524-50"/>
    </source>
</evidence>
<dbReference type="PROSITE" id="PS00595">
    <property type="entry name" value="AA_TRANSFER_CLASS_5"/>
    <property type="match status" value="1"/>
</dbReference>
<dbReference type="Gene3D" id="3.90.1150.10">
    <property type="entry name" value="Aspartate Aminotransferase, domain 1"/>
    <property type="match status" value="1"/>
</dbReference>
<evidence type="ECO:0000256" key="4">
    <source>
        <dbReference type="ARBA" id="ARBA00022679"/>
    </source>
</evidence>
<evidence type="ECO:0000256" key="9">
    <source>
        <dbReference type="RuleBase" id="RU004504"/>
    </source>
</evidence>
<keyword evidence="4 11" id="KW-0808">Transferase</keyword>
<keyword evidence="5 7" id="KW-0663">Pyridoxal phosphate</keyword>
<evidence type="ECO:0000259" key="10">
    <source>
        <dbReference type="Pfam" id="PF00266"/>
    </source>
</evidence>
<comment type="similarity">
    <text evidence="2 8">Belongs to the class-V pyridoxal-phosphate-dependent aminotransferase family.</text>
</comment>
<dbReference type="EC" id="2.6.1.-" evidence="11"/>
<evidence type="ECO:0000256" key="6">
    <source>
        <dbReference type="PIRSR" id="PIRSR000524-1"/>
    </source>
</evidence>
<evidence type="ECO:0000256" key="3">
    <source>
        <dbReference type="ARBA" id="ARBA00022576"/>
    </source>
</evidence>
<dbReference type="InterPro" id="IPR020578">
    <property type="entry name" value="Aminotrans_V_PyrdxlP_BS"/>
</dbReference>
<evidence type="ECO:0000313" key="12">
    <source>
        <dbReference type="Proteomes" id="UP000027946"/>
    </source>
</evidence>
<dbReference type="STRING" id="1121324.CLIT_5c01340"/>
<organism evidence="11 12">
    <name type="scientific">Peptoclostridium litorale DSM 5388</name>
    <dbReference type="NCBI Taxonomy" id="1121324"/>
    <lineage>
        <taxon>Bacteria</taxon>
        <taxon>Bacillati</taxon>
        <taxon>Bacillota</taxon>
        <taxon>Clostridia</taxon>
        <taxon>Peptostreptococcales</taxon>
        <taxon>Peptoclostridiaceae</taxon>
        <taxon>Peptoclostridium</taxon>
    </lineage>
</organism>
<dbReference type="eggNOG" id="COG0075">
    <property type="taxonomic scope" value="Bacteria"/>
</dbReference>
<dbReference type="PIRSF" id="PIRSF000524">
    <property type="entry name" value="SPT"/>
    <property type="match status" value="1"/>
</dbReference>
<reference evidence="11 12" key="1">
    <citation type="submission" date="2014-03" db="EMBL/GenBank/DDBJ databases">
        <title>Genome sequence of Clostridium litorale W6, DSM 5388.</title>
        <authorList>
            <person name="Poehlein A."/>
            <person name="Jagirdar A."/>
            <person name="Khonsari B."/>
            <person name="Chibani C.M."/>
            <person name="Gutierrez Gutierrez D.A."/>
            <person name="Davydova E."/>
            <person name="Alghaithi H.S."/>
            <person name="Nair K.P."/>
            <person name="Dhamotharan K."/>
            <person name="Chandran L."/>
            <person name="G W."/>
            <person name="Daniel R."/>
        </authorList>
    </citation>
    <scope>NUCLEOTIDE SEQUENCE [LARGE SCALE GENOMIC DNA]</scope>
    <source>
        <strain evidence="11 12">W6</strain>
    </source>
</reference>